<dbReference type="AlphaFoldDB" id="A0A4Z0A692"/>
<proteinExistence type="predicted"/>
<accession>A0A4Z0A692</accession>
<name>A0A4Z0A692_9AGAM</name>
<evidence type="ECO:0000313" key="1">
    <source>
        <dbReference type="EMBL" id="TFY81178.1"/>
    </source>
</evidence>
<protein>
    <submittedName>
        <fullName evidence="1">Uncharacterized protein</fullName>
    </submittedName>
</protein>
<dbReference type="EMBL" id="SFCI01000241">
    <property type="protein sequence ID" value="TFY81178.1"/>
    <property type="molecule type" value="Genomic_DNA"/>
</dbReference>
<gene>
    <name evidence="1" type="ORF">EWM64_g2828</name>
</gene>
<sequence>MPRLQILTLENVLNPTFDDGLPRNHHLVPLAHLSRMRLRCEAAQCVFLMSGLTALPTTARLSLCLIGPRQDLRNAIPMLKPFSMPMNDPYDPLIYVSLDCSKEYGHKTIQFSAANKSSLGHPRGKISLFYQPPDVRWSATLQRLFTELCLGEVEVLDLSGNELYRLTMKGFQVAFGPMKAVRDLRLGKKAGRFSRNGGIVELIEALALPAPRPKMPAKKARASTTDEQDHPLLFPELESLTLVSMNLASRKADGETTYHEVLLEVLETRCTFGVPLQRLILKDCTYKESWLATYGGYVVKVSSEHPGRVLDENFQIPHSTQHLMI</sequence>
<evidence type="ECO:0000313" key="2">
    <source>
        <dbReference type="Proteomes" id="UP000298061"/>
    </source>
</evidence>
<reference evidence="1 2" key="1">
    <citation type="submission" date="2019-02" db="EMBL/GenBank/DDBJ databases">
        <title>Genome sequencing of the rare red list fungi Hericium alpestre (H. flagellum).</title>
        <authorList>
            <person name="Buettner E."/>
            <person name="Kellner H."/>
        </authorList>
    </citation>
    <scope>NUCLEOTIDE SEQUENCE [LARGE SCALE GENOMIC DNA]</scope>
    <source>
        <strain evidence="1 2">DSM 108284</strain>
    </source>
</reference>
<dbReference type="Proteomes" id="UP000298061">
    <property type="component" value="Unassembled WGS sequence"/>
</dbReference>
<comment type="caution">
    <text evidence="1">The sequence shown here is derived from an EMBL/GenBank/DDBJ whole genome shotgun (WGS) entry which is preliminary data.</text>
</comment>
<organism evidence="1 2">
    <name type="scientific">Hericium alpestre</name>
    <dbReference type="NCBI Taxonomy" id="135208"/>
    <lineage>
        <taxon>Eukaryota</taxon>
        <taxon>Fungi</taxon>
        <taxon>Dikarya</taxon>
        <taxon>Basidiomycota</taxon>
        <taxon>Agaricomycotina</taxon>
        <taxon>Agaricomycetes</taxon>
        <taxon>Russulales</taxon>
        <taxon>Hericiaceae</taxon>
        <taxon>Hericium</taxon>
    </lineage>
</organism>
<keyword evidence="2" id="KW-1185">Reference proteome</keyword>